<dbReference type="EMBL" id="BK015047">
    <property type="protein sequence ID" value="DAD88758.1"/>
    <property type="molecule type" value="Genomic_DNA"/>
</dbReference>
<accession>A0A8S5N2C2</accession>
<sequence length="70" mass="7406">MDFTRFTNLEVTGVLKNSGIKEADFKITSADAAAAAGTAPTKAEFDAVVTLANELKAELNKFVKQLTSGK</sequence>
<evidence type="ECO:0000313" key="1">
    <source>
        <dbReference type="EMBL" id="DAD88758.1"/>
    </source>
</evidence>
<protein>
    <submittedName>
        <fullName evidence="1">Uncharacterized protein</fullName>
    </submittedName>
</protein>
<organism evidence="1">
    <name type="scientific">Myoviridae sp. ctZSu31</name>
    <dbReference type="NCBI Taxonomy" id="2826665"/>
    <lineage>
        <taxon>Viruses</taxon>
        <taxon>Duplodnaviria</taxon>
        <taxon>Heunggongvirae</taxon>
        <taxon>Uroviricota</taxon>
        <taxon>Caudoviricetes</taxon>
    </lineage>
</organism>
<reference evidence="1" key="1">
    <citation type="journal article" date="2021" name="Proc. Natl. Acad. Sci. U.S.A.">
        <title>A Catalog of Tens of Thousands of Viruses from Human Metagenomes Reveals Hidden Associations with Chronic Diseases.</title>
        <authorList>
            <person name="Tisza M.J."/>
            <person name="Buck C.B."/>
        </authorList>
    </citation>
    <scope>NUCLEOTIDE SEQUENCE</scope>
    <source>
        <strain evidence="1">CtZSu31</strain>
    </source>
</reference>
<proteinExistence type="predicted"/>
<name>A0A8S5N2C2_9CAUD</name>